<keyword evidence="3" id="KW-1185">Reference proteome</keyword>
<dbReference type="Proteomes" id="UP001437256">
    <property type="component" value="Unassembled WGS sequence"/>
</dbReference>
<protein>
    <submittedName>
        <fullName evidence="2">Uncharacterized protein</fullName>
    </submittedName>
</protein>
<comment type="caution">
    <text evidence="2">The sequence shown here is derived from an EMBL/GenBank/DDBJ whole genome shotgun (WGS) entry which is preliminary data.</text>
</comment>
<proteinExistence type="predicted"/>
<organism evidence="2 3">
    <name type="scientific">Marasmius tenuissimus</name>
    <dbReference type="NCBI Taxonomy" id="585030"/>
    <lineage>
        <taxon>Eukaryota</taxon>
        <taxon>Fungi</taxon>
        <taxon>Dikarya</taxon>
        <taxon>Basidiomycota</taxon>
        <taxon>Agaricomycotina</taxon>
        <taxon>Agaricomycetes</taxon>
        <taxon>Agaricomycetidae</taxon>
        <taxon>Agaricales</taxon>
        <taxon>Marasmiineae</taxon>
        <taxon>Marasmiaceae</taxon>
        <taxon>Marasmius</taxon>
    </lineage>
</organism>
<evidence type="ECO:0000313" key="3">
    <source>
        <dbReference type="Proteomes" id="UP001437256"/>
    </source>
</evidence>
<accession>A0ABR2Z4X9</accession>
<sequence>MCPKRNDRFFVDIVFFQVEDEIYKVPIEEPSTNNTHPPFSNLFSLPLPRNELNEATEPKAASEDSPIALN</sequence>
<gene>
    <name evidence="2" type="ORF">AAF712_016839</name>
</gene>
<evidence type="ECO:0000313" key="2">
    <source>
        <dbReference type="EMBL" id="KAL0056556.1"/>
    </source>
</evidence>
<evidence type="ECO:0000256" key="1">
    <source>
        <dbReference type="SAM" id="MobiDB-lite"/>
    </source>
</evidence>
<reference evidence="2 3" key="1">
    <citation type="submission" date="2024-05" db="EMBL/GenBank/DDBJ databases">
        <title>A draft genome resource for the thread blight pathogen Marasmius tenuissimus strain MS-2.</title>
        <authorList>
            <person name="Yulfo-Soto G.E."/>
            <person name="Baruah I.K."/>
            <person name="Amoako-Attah I."/>
            <person name="Bukari Y."/>
            <person name="Meinhardt L.W."/>
            <person name="Bailey B.A."/>
            <person name="Cohen S.P."/>
        </authorList>
    </citation>
    <scope>NUCLEOTIDE SEQUENCE [LARGE SCALE GENOMIC DNA]</scope>
    <source>
        <strain evidence="2 3">MS-2</strain>
    </source>
</reference>
<feature type="region of interest" description="Disordered" evidence="1">
    <location>
        <begin position="50"/>
        <end position="70"/>
    </location>
</feature>
<name>A0ABR2Z4X9_9AGAR</name>
<dbReference type="EMBL" id="JBBXMP010001340">
    <property type="protein sequence ID" value="KAL0056556.1"/>
    <property type="molecule type" value="Genomic_DNA"/>
</dbReference>